<dbReference type="InterPro" id="IPR003141">
    <property type="entry name" value="Pol/His_phosphatase_N"/>
</dbReference>
<name>A0A2D2LVN1_FAUOS</name>
<proteinExistence type="predicted"/>
<dbReference type="SMART" id="SM00481">
    <property type="entry name" value="POLIIIAc"/>
    <property type="match status" value="1"/>
</dbReference>
<dbReference type="RefSeq" id="WP_100270299.1">
    <property type="nucleotide sequence ID" value="NZ_CP024443.1"/>
</dbReference>
<evidence type="ECO:0000313" key="2">
    <source>
        <dbReference type="EMBL" id="ATR79073.1"/>
    </source>
</evidence>
<evidence type="ECO:0000313" key="3">
    <source>
        <dbReference type="Proteomes" id="UP000229340"/>
    </source>
</evidence>
<dbReference type="PANTHER" id="PTHR42924">
    <property type="entry name" value="EXONUCLEASE"/>
    <property type="match status" value="1"/>
</dbReference>
<organism evidence="2 3">
    <name type="scientific">Faucicola osloensis</name>
    <name type="common">Moraxella osloensis</name>
    <dbReference type="NCBI Taxonomy" id="34062"/>
    <lineage>
        <taxon>Bacteria</taxon>
        <taxon>Pseudomonadati</taxon>
        <taxon>Pseudomonadota</taxon>
        <taxon>Gammaproteobacteria</taxon>
        <taxon>Moraxellales</taxon>
        <taxon>Moraxellaceae</taxon>
        <taxon>Faucicola</taxon>
    </lineage>
</organism>
<reference evidence="3" key="1">
    <citation type="submission" date="2017-11" db="EMBL/GenBank/DDBJ databases">
        <title>Complete genome sequence of Moraxella osloensis NP7 isolated from human skin.</title>
        <authorList>
            <person name="Lee K."/>
            <person name="Lim J.Y."/>
            <person name="Hwang I."/>
        </authorList>
    </citation>
    <scope>NUCLEOTIDE SEQUENCE [LARGE SCALE GENOMIC DNA]</scope>
    <source>
        <strain evidence="3">NP7</strain>
    </source>
</reference>
<dbReference type="GO" id="GO:0035312">
    <property type="term" value="F:5'-3' DNA exonuclease activity"/>
    <property type="evidence" value="ECO:0007669"/>
    <property type="project" value="TreeGrafter"/>
</dbReference>
<dbReference type="CDD" id="cd07438">
    <property type="entry name" value="PHP_HisPPase_AMP"/>
    <property type="match status" value="1"/>
</dbReference>
<dbReference type="AlphaFoldDB" id="A0A2D2LVN1"/>
<dbReference type="InterPro" id="IPR052018">
    <property type="entry name" value="PHP_domain"/>
</dbReference>
<dbReference type="EMBL" id="CP024443">
    <property type="protein sequence ID" value="ATR79073.1"/>
    <property type="molecule type" value="Genomic_DNA"/>
</dbReference>
<dbReference type="PANTHER" id="PTHR42924:SF3">
    <property type="entry name" value="POLYMERASE_HISTIDINOL PHOSPHATASE N-TERMINAL DOMAIN-CONTAINING PROTEIN"/>
    <property type="match status" value="1"/>
</dbReference>
<evidence type="ECO:0000259" key="1">
    <source>
        <dbReference type="SMART" id="SM00481"/>
    </source>
</evidence>
<sequence length="308" mass="33507">MNSLNLDILSSSPIYTQLPIDMHCHSTRSDGTFSPSEVVQKAHEKGVKVLSLSDHDTVLGLLEARQTADSLGMTLIHGVEISCRHRVMGGYAKKPAQNEKVIHVLGYGFSDIETMHSKLAAIQANRETRGYAMCERVASTFKRPMDEIWQAVLVQAKGNPQAVGRTHIAKVMADQGLVSDVQKAFTGYLADHKPCYVALDGLSLKDCISLIHDCGGKASLAHATRYNLTANKVRKLIADFASSGGDAVELPASNEPTSTRHMVDRVIKAHELKVSIGSDFHGSTMPWRVLGGVPKLHEGQVGVWETMV</sequence>
<gene>
    <name evidence="2" type="ORF">NP7_07330</name>
</gene>
<dbReference type="Pfam" id="PF02811">
    <property type="entry name" value="PHP"/>
    <property type="match status" value="1"/>
</dbReference>
<feature type="domain" description="Polymerase/histidinol phosphatase N-terminal" evidence="1">
    <location>
        <begin position="20"/>
        <end position="85"/>
    </location>
</feature>
<protein>
    <submittedName>
        <fullName evidence="2">PHP domain-containing protein</fullName>
    </submittedName>
</protein>
<dbReference type="Gene3D" id="1.10.150.650">
    <property type="match status" value="1"/>
</dbReference>
<dbReference type="Gene3D" id="3.20.20.140">
    <property type="entry name" value="Metal-dependent hydrolases"/>
    <property type="match status" value="1"/>
</dbReference>
<dbReference type="SUPFAM" id="SSF89550">
    <property type="entry name" value="PHP domain-like"/>
    <property type="match status" value="1"/>
</dbReference>
<dbReference type="STRING" id="34062.AXE82_03445"/>
<dbReference type="InterPro" id="IPR004013">
    <property type="entry name" value="PHP_dom"/>
</dbReference>
<accession>A0A2D2LVN1</accession>
<dbReference type="InterPro" id="IPR016195">
    <property type="entry name" value="Pol/histidinol_Pase-like"/>
</dbReference>
<dbReference type="GO" id="GO:0004534">
    <property type="term" value="F:5'-3' RNA exonuclease activity"/>
    <property type="evidence" value="ECO:0007669"/>
    <property type="project" value="TreeGrafter"/>
</dbReference>
<dbReference type="Proteomes" id="UP000229340">
    <property type="component" value="Chromosome"/>
</dbReference>